<feature type="compositionally biased region" description="Low complexity" evidence="1">
    <location>
        <begin position="33"/>
        <end position="47"/>
    </location>
</feature>
<organism evidence="3 4">
    <name type="scientific">Limulus polyphemus</name>
    <name type="common">Atlantic horseshoe crab</name>
    <dbReference type="NCBI Taxonomy" id="6850"/>
    <lineage>
        <taxon>Eukaryota</taxon>
        <taxon>Metazoa</taxon>
        <taxon>Ecdysozoa</taxon>
        <taxon>Arthropoda</taxon>
        <taxon>Chelicerata</taxon>
        <taxon>Merostomata</taxon>
        <taxon>Xiphosura</taxon>
        <taxon>Limulidae</taxon>
        <taxon>Limulus</taxon>
    </lineage>
</organism>
<accession>A0ABM1S6E9</accession>
<dbReference type="Gene3D" id="2.30.29.30">
    <property type="entry name" value="Pleckstrin-homology domain (PH domain)/Phosphotyrosine-binding domain (PTB)"/>
    <property type="match status" value="1"/>
</dbReference>
<name>A0ABM1S6E9_LIMPO</name>
<dbReference type="Proteomes" id="UP000694941">
    <property type="component" value="Unplaced"/>
</dbReference>
<dbReference type="SUPFAM" id="SSF50729">
    <property type="entry name" value="PH domain-like"/>
    <property type="match status" value="1"/>
</dbReference>
<evidence type="ECO:0000259" key="2">
    <source>
        <dbReference type="PROSITE" id="PS50003"/>
    </source>
</evidence>
<dbReference type="PROSITE" id="PS50003">
    <property type="entry name" value="PH_DOMAIN"/>
    <property type="match status" value="1"/>
</dbReference>
<protein>
    <submittedName>
        <fullName evidence="4">Uncharacterized protein LOC106457513</fullName>
    </submittedName>
</protein>
<dbReference type="InterPro" id="IPR035892">
    <property type="entry name" value="C2_domain_sf"/>
</dbReference>
<evidence type="ECO:0000313" key="4">
    <source>
        <dbReference type="RefSeq" id="XP_022239204.1"/>
    </source>
</evidence>
<feature type="compositionally biased region" description="Basic residues" evidence="1">
    <location>
        <begin position="88"/>
        <end position="99"/>
    </location>
</feature>
<evidence type="ECO:0000256" key="1">
    <source>
        <dbReference type="SAM" id="MobiDB-lite"/>
    </source>
</evidence>
<dbReference type="Pfam" id="PF25321">
    <property type="entry name" value="PH_RASGAP"/>
    <property type="match status" value="1"/>
</dbReference>
<evidence type="ECO:0000313" key="3">
    <source>
        <dbReference type="Proteomes" id="UP000694941"/>
    </source>
</evidence>
<gene>
    <name evidence="4" type="primary">LOC106457513</name>
</gene>
<keyword evidence="3" id="KW-1185">Reference proteome</keyword>
<dbReference type="InterPro" id="IPR011993">
    <property type="entry name" value="PH-like_dom_sf"/>
</dbReference>
<dbReference type="InterPro" id="IPR001849">
    <property type="entry name" value="PH_domain"/>
</dbReference>
<feature type="region of interest" description="Disordered" evidence="1">
    <location>
        <begin position="346"/>
        <end position="395"/>
    </location>
</feature>
<feature type="domain" description="PH" evidence="2">
    <location>
        <begin position="155"/>
        <end position="190"/>
    </location>
</feature>
<dbReference type="PANTHER" id="PTHR10194">
    <property type="entry name" value="RAS GTPASE-ACTIVATING PROTEINS"/>
    <property type="match status" value="1"/>
</dbReference>
<feature type="region of interest" description="Disordered" evidence="1">
    <location>
        <begin position="18"/>
        <end position="116"/>
    </location>
</feature>
<sequence length="755" mass="85298">MSYRGVWSSIVRRRKYDVPSEDNNTKRHTIQVSSSPNLRLSRLSSDSSYEKTNSHSRVSSPNSPLCGPQSAQTPSPTSRRFSSFFSKHTPKIPLKRTKSTTKLERKRGTTDGSRLRSSKSHESLLLSCSEVFSDIDLTQYGVNVKPLSGHYCGQEHCFELYSTKGVIRHYSCSSEEERDSWVQRLRDSIHNETSNKQRMENSLIIWILEAKGLPVKKRYYCELCLDKELYSRTSSKQMADMCFWGEHFEFKFLEKQISKVFSVGVLDAWRNRLTPGEVSKLNFNEQIDLGKELSILHSQLIDCIPKMNKINYEEDFEELKWILNDISSSMLQPSITRQMSFQSLNSITSNTHNPLGPTKSLPERSRQLQHQSLKNSPVHLSSSSGNKTPKLSGGLQHLQETTSSSGLLIKQPITRTGNYTCRGNTILPEDGNVSDDYIKIEPLLNDRNYIGEEDHENLPMHASYLNDKHSNSFLLQNGDVSKYSLTNSLYTTPISEHKVKEETYRNLDPVVSCRRNPQLCGLLETLDRPKQVVLAKNIFNGDFDKATYESYYRTKPDGQSSVYKISSLSLSNYQSVGNSQSTYSLDLSQTRITVSSDGQCNLPLPLAFKNPLYSLDDSCTSSSESDFLEGPERESSHISFLGVKDDALSNSSGSGYHQNETDCFSLLPSKTPLSHNETMEFQTHSPLTSLTHSTIPGSPPKFPISQYKLPHSNGISSHVAQCRTERRGSSDPLLHGHRKKGVQGTKLFISSFKFF</sequence>
<dbReference type="InterPro" id="IPR057606">
    <property type="entry name" value="SynGAP1-like_PH"/>
</dbReference>
<dbReference type="Gene3D" id="1.10.506.20">
    <property type="match status" value="1"/>
</dbReference>
<dbReference type="GeneID" id="106457513"/>
<feature type="compositionally biased region" description="Low complexity" evidence="1">
    <location>
        <begin position="73"/>
        <end position="86"/>
    </location>
</feature>
<dbReference type="InterPro" id="IPR039360">
    <property type="entry name" value="Ras_GTPase"/>
</dbReference>
<dbReference type="PANTHER" id="PTHR10194:SF60">
    <property type="entry name" value="RAS GTPASE-ACTIVATING PROTEIN RASKOL"/>
    <property type="match status" value="1"/>
</dbReference>
<dbReference type="RefSeq" id="XP_022239204.1">
    <property type="nucleotide sequence ID" value="XM_022383496.1"/>
</dbReference>
<reference evidence="4" key="1">
    <citation type="submission" date="2025-08" db="UniProtKB">
        <authorList>
            <consortium name="RefSeq"/>
        </authorList>
    </citation>
    <scope>IDENTIFICATION</scope>
    <source>
        <tissue evidence="4">Muscle</tissue>
    </source>
</reference>
<dbReference type="SUPFAM" id="SSF49562">
    <property type="entry name" value="C2 domain (Calcium/lipid-binding domain, CaLB)"/>
    <property type="match status" value="1"/>
</dbReference>
<feature type="compositionally biased region" description="Polar residues" evidence="1">
    <location>
        <begin position="368"/>
        <end position="389"/>
    </location>
</feature>
<proteinExistence type="predicted"/>